<feature type="chain" id="PRO_5038677634" evidence="1">
    <location>
        <begin position="20"/>
        <end position="912"/>
    </location>
</feature>
<name>A0A4R6LE02_9FIRM</name>
<dbReference type="SUPFAM" id="SSF49265">
    <property type="entry name" value="Fibronectin type III"/>
    <property type="match status" value="1"/>
</dbReference>
<dbReference type="Gene3D" id="2.60.40.10">
    <property type="entry name" value="Immunoglobulins"/>
    <property type="match status" value="1"/>
</dbReference>
<sequence>MGVGALVGLAAGAAAASTAASVTVAAGAMIGFSVGNSYDNYKEAKEFQESMNQSKNSPTYSFGPISNTKSHQIPVPVVYGRNLVAGNIINQKIRGENDNLMDLQVGISEGPIESISEIKADDKSISAETRLGYRNQSSWSKNEHSQTFPYLAHYSTTLDAEKLETSGTPTMTAIVKGRHVRVWTGSRWITKYSNNPAWCVLDFISNKRFGFGVADAFIDLETFKEAAEYADQYVDGEKRFELDFVIDAKSSALDILNEMLSTFRAFLIWSDGKLKLKIDKPDVATQSFIFSDDEETDNIIEGSFGRRGSSRKERLREVVVEYTDPAENFETIGARFIDNSVSGEAMKTITLNGVNRFSQAGREARYYQKKSKLCTQIISFGAGINSIEAEVGDKILVTHERPGWVDKPFRITEISEDNEENMSITAIEYNEAIYTDDGLVQQENYASTFKNPFEAPKEVNNLSVTEYGYTTIDGNLNSNLVVEFDIPDDERFDHAVVDYSEDGGNYQIAGTTETDDYEIKNLKVNSNYKIRVRSVSKYRGITSAGVVSNSIVISGKDNKPAAPNTLQVAQKGAKVIFKWSEVDEPDILGYEIRKGTDWENGDILGTKLTGDRWTSENELDGTHRYMIKSIDRVKQKSVNYTSTIFEVSDTGLELNIIQERNELNYIDNATLENLSKINNKIMFNHMFTLNDLQNYTLNDWPDLEAYSNGIPDFEKQANYITEAIDTGHVGRTDIRIKKDWFFQDLDLSLLSFNDRNLNDFPNNSMNNPPAIYDTQIYVKFSDDNIDWSDWQQYMTGEYKFRYAQFKAEINIETESTEFEIEQLEMIFDVPDLELVERYISVDTGGKTINYSDYGIEFYKVPVRYSADIVQNGSTMKYANFTNKSKTSVDVKILDINNNDVGGTIEELIIEGY</sequence>
<proteinExistence type="predicted"/>
<protein>
    <submittedName>
        <fullName evidence="3">Putative tail protein</fullName>
    </submittedName>
</protein>
<dbReference type="InterPro" id="IPR036116">
    <property type="entry name" value="FN3_sf"/>
</dbReference>
<dbReference type="EMBL" id="SNWX01000032">
    <property type="protein sequence ID" value="TDO77677.1"/>
    <property type="molecule type" value="Genomic_DNA"/>
</dbReference>
<accession>A0A4R6LE02</accession>
<dbReference type="InterPro" id="IPR053171">
    <property type="entry name" value="Viral_Tip_Attach_Protein"/>
</dbReference>
<dbReference type="RefSeq" id="WP_133516061.1">
    <property type="nucleotide sequence ID" value="NZ_SNWX01000032.1"/>
</dbReference>
<dbReference type="InterPro" id="IPR013783">
    <property type="entry name" value="Ig-like_fold"/>
</dbReference>
<dbReference type="OrthoDB" id="1681440at2"/>
<comment type="caution">
    <text evidence="3">The sequence shown here is derived from an EMBL/GenBank/DDBJ whole genome shotgun (WGS) entry which is preliminary data.</text>
</comment>
<dbReference type="Pfam" id="PF13550">
    <property type="entry name" value="Phage-tail_3"/>
    <property type="match status" value="1"/>
</dbReference>
<evidence type="ECO:0000259" key="2">
    <source>
        <dbReference type="Pfam" id="PF13550"/>
    </source>
</evidence>
<evidence type="ECO:0000313" key="4">
    <source>
        <dbReference type="Proteomes" id="UP000295064"/>
    </source>
</evidence>
<evidence type="ECO:0000256" key="1">
    <source>
        <dbReference type="SAM" id="SignalP"/>
    </source>
</evidence>
<feature type="signal peptide" evidence="1">
    <location>
        <begin position="1"/>
        <end position="19"/>
    </location>
</feature>
<organism evidence="3 4">
    <name type="scientific">Halanaerobium saccharolyticum</name>
    <dbReference type="NCBI Taxonomy" id="43595"/>
    <lineage>
        <taxon>Bacteria</taxon>
        <taxon>Bacillati</taxon>
        <taxon>Bacillota</taxon>
        <taxon>Clostridia</taxon>
        <taxon>Halanaerobiales</taxon>
        <taxon>Halanaerobiaceae</taxon>
        <taxon>Halanaerobium</taxon>
    </lineage>
</organism>
<dbReference type="PANTHER" id="PTHR36251:SF2">
    <property type="entry name" value="GIFSY-2 PROPHAGE HOST SPECIFICITY PROTEIN J, PHAGE LAMBDA"/>
    <property type="match status" value="1"/>
</dbReference>
<dbReference type="PANTHER" id="PTHR36251">
    <property type="entry name" value="FELS-1 PROPHAGE HOST SPECIFICITY PROTEIN-RELATED"/>
    <property type="match status" value="1"/>
</dbReference>
<dbReference type="AlphaFoldDB" id="A0A4R6LE02"/>
<dbReference type="InterPro" id="IPR032876">
    <property type="entry name" value="J_dom"/>
</dbReference>
<feature type="domain" description="Tip attachment protein J" evidence="2">
    <location>
        <begin position="249"/>
        <end position="415"/>
    </location>
</feature>
<gene>
    <name evidence="3" type="ORF">DFR79_1329</name>
</gene>
<reference evidence="3 4" key="1">
    <citation type="submission" date="2019-03" db="EMBL/GenBank/DDBJ databases">
        <title>Subsurface microbial communities from deep shales in Ohio and West Virginia, USA.</title>
        <authorList>
            <person name="Wrighton K."/>
        </authorList>
    </citation>
    <scope>NUCLEOTIDE SEQUENCE [LARGE SCALE GENOMIC DNA]</scope>
    <source>
        <strain evidence="3 4">MA284_T2</strain>
    </source>
</reference>
<evidence type="ECO:0000313" key="3">
    <source>
        <dbReference type="EMBL" id="TDO77677.1"/>
    </source>
</evidence>
<keyword evidence="1" id="KW-0732">Signal</keyword>
<dbReference type="Proteomes" id="UP000295064">
    <property type="component" value="Unassembled WGS sequence"/>
</dbReference>